<sequence>MGIGDRRLGSSDKDLSLRPERSVGKQSHRFWFSTQQFDSNGCGLVTDAMDIYFSLIYRNQELSDKDLSLRPERSVGKQSQIFWFSTQQFGCN</sequence>
<comment type="caution">
    <text evidence="3">The sequence shown here is derived from an EMBL/GenBank/DDBJ whole genome shotgun (WGS) entry which is preliminary data.</text>
</comment>
<accession>A0A0V7ZR94</accession>
<evidence type="ECO:0000313" key="2">
    <source>
        <dbReference type="EMBL" id="KST66943.1"/>
    </source>
</evidence>
<organism evidence="3 4">
    <name type="scientific">Mastigocoleus testarum BC008</name>
    <dbReference type="NCBI Taxonomy" id="371196"/>
    <lineage>
        <taxon>Bacteria</taxon>
        <taxon>Bacillati</taxon>
        <taxon>Cyanobacteriota</taxon>
        <taxon>Cyanophyceae</taxon>
        <taxon>Nostocales</taxon>
        <taxon>Hapalosiphonaceae</taxon>
        <taxon>Mastigocoleus</taxon>
    </lineage>
</organism>
<name>A0A0V7ZR94_9CYAN</name>
<feature type="region of interest" description="Disordered" evidence="1">
    <location>
        <begin position="1"/>
        <end position="23"/>
    </location>
</feature>
<dbReference type="EMBL" id="LMTZ01000092">
    <property type="protein sequence ID" value="KST66943.1"/>
    <property type="molecule type" value="Genomic_DNA"/>
</dbReference>
<reference evidence="3 4" key="1">
    <citation type="journal article" date="2015" name="Genome Announc.">
        <title>Draft Genome of the Euendolithic (true boring) Cyanobacterium Mastigocoleus testarum strain BC008.</title>
        <authorList>
            <person name="Guida B.S."/>
            <person name="Garcia-Pichel F."/>
        </authorList>
    </citation>
    <scope>NUCLEOTIDE SEQUENCE [LARGE SCALE GENOMIC DNA]</scope>
    <source>
        <strain evidence="3 4">BC008</strain>
    </source>
</reference>
<keyword evidence="4" id="KW-1185">Reference proteome</keyword>
<evidence type="ECO:0000313" key="3">
    <source>
        <dbReference type="EMBL" id="KST67168.1"/>
    </source>
</evidence>
<proteinExistence type="predicted"/>
<evidence type="ECO:0000313" key="4">
    <source>
        <dbReference type="Proteomes" id="UP000053372"/>
    </source>
</evidence>
<protein>
    <submittedName>
        <fullName evidence="3">Uncharacterized protein</fullName>
    </submittedName>
</protein>
<dbReference type="Proteomes" id="UP000053372">
    <property type="component" value="Unassembled WGS sequence"/>
</dbReference>
<dbReference type="AlphaFoldDB" id="A0A0V7ZR94"/>
<gene>
    <name evidence="2" type="ORF">BC008_27520</name>
    <name evidence="3" type="ORF">BC008_28660</name>
</gene>
<dbReference type="EMBL" id="LMTZ01000090">
    <property type="protein sequence ID" value="KST67168.1"/>
    <property type="molecule type" value="Genomic_DNA"/>
</dbReference>
<evidence type="ECO:0000256" key="1">
    <source>
        <dbReference type="SAM" id="MobiDB-lite"/>
    </source>
</evidence>